<gene>
    <name evidence="6" type="primary">RNA14</name>
    <name evidence="6" type="ORF">GGI19_005470</name>
</gene>
<dbReference type="InterPro" id="IPR045243">
    <property type="entry name" value="Rna14-like"/>
</dbReference>
<evidence type="ECO:0000313" key="6">
    <source>
        <dbReference type="EMBL" id="KAJ2749802.1"/>
    </source>
</evidence>
<feature type="compositionally biased region" description="Low complexity" evidence="4">
    <location>
        <begin position="895"/>
        <end position="912"/>
    </location>
</feature>
<organism evidence="6 7">
    <name type="scientific">Coemansia pectinata</name>
    <dbReference type="NCBI Taxonomy" id="1052879"/>
    <lineage>
        <taxon>Eukaryota</taxon>
        <taxon>Fungi</taxon>
        <taxon>Fungi incertae sedis</taxon>
        <taxon>Zoopagomycota</taxon>
        <taxon>Kickxellomycotina</taxon>
        <taxon>Kickxellomycetes</taxon>
        <taxon>Kickxellales</taxon>
        <taxon>Kickxellaceae</taxon>
        <taxon>Coemansia</taxon>
    </lineage>
</organism>
<dbReference type="PANTHER" id="PTHR19980">
    <property type="entry name" value="RNA CLEAVAGE STIMULATION FACTOR"/>
    <property type="match status" value="1"/>
</dbReference>
<protein>
    <submittedName>
        <fullName evidence="6">mRNA 3'-end-processing protein rna14</fullName>
    </submittedName>
</protein>
<feature type="compositionally biased region" description="Polar residues" evidence="4">
    <location>
        <begin position="1"/>
        <end position="15"/>
    </location>
</feature>
<comment type="caution">
    <text evidence="6">The sequence shown here is derived from an EMBL/GenBank/DDBJ whole genome shotgun (WGS) entry which is preliminary data.</text>
</comment>
<evidence type="ECO:0000256" key="3">
    <source>
        <dbReference type="ARBA" id="ARBA00023242"/>
    </source>
</evidence>
<dbReference type="InterPro" id="IPR008847">
    <property type="entry name" value="Suf"/>
</dbReference>
<keyword evidence="3" id="KW-0539">Nucleus</keyword>
<accession>A0A9W8GS86</accession>
<feature type="compositionally biased region" description="Low complexity" evidence="4">
    <location>
        <begin position="837"/>
        <end position="855"/>
    </location>
</feature>
<dbReference type="OrthoDB" id="26282at2759"/>
<dbReference type="EMBL" id="JANBUH010000696">
    <property type="protein sequence ID" value="KAJ2749802.1"/>
    <property type="molecule type" value="Genomic_DNA"/>
</dbReference>
<dbReference type="Gene3D" id="1.25.40.1040">
    <property type="match status" value="2"/>
</dbReference>
<dbReference type="Proteomes" id="UP001140011">
    <property type="component" value="Unassembled WGS sequence"/>
</dbReference>
<sequence length="928" mass="104013">MSEPAPNTTESSVQRNVRHASGNPEVAMFRQRLARSSHDVEAWLGLVNYAKHVGDDALLHETYTDALKQYPTSGQLLASLAELELRRGNVQSAEAVFNSNLFSVPSIELWQCYLSYVLKANVDGQGVVSQPERRATVKQCYKLVLDNVGCDRDAGRIWADYIGFLSSGQTNAPYEEQQKTELLRETFQAAVAIPHLKVEEIWKNYDVFENRLDRATAKQMLSRTSPSYMTARTALRVMNKHWDAIRRSQPLHAIPAPPEWSSREIDYLEAWKKYLKWETENPLNMNDAGALRRRVVYAYSQACMALRFYPEIWIDFAEYLSSQDQHSDALAKMHSASKVLPSSLAVQFAYAEMAEKHKQPNVCKQVYENVIKLTRADIDSTTTRYTQKLDKLEKRLAQISVKKAVSEDQQDMQDTEAPAEAPLADSDSDSDESEGMGDDSGVEDNASDTSGPERSGAAAAMEKAKRRINARMVGTKARMEQDLSGIRELYTLSWIMYLRYVQRSEGIDAVRQLLRRPRSDPPGYLTYHLFVSAAQMEYHVAKKPGVAAKLFEFYSKMFSDQPAYIVEYMNYLINSGDDTNARALFERFQGTSTGDSGDIWSTFAEFEYNYGDLSVIAKLDKRFIEKFEHESVLTRLAARYSYLDVDTVAVHDFGFPYRKEHRGDVSATSGYRRFGDAGHDNAGPADIDSGSELPAIAVGSVTGRHLRKDQLLAPVTPKRFVKLNTSALEEYEPVVEDYVQPEPMSATYASGGGSLNATEAHHAISPTAPPHSQLLEQGDVLSYVAASVSNIDPQSFGPRALDSDALLDAILQIRGLGQQQGQSNYRPLAYLPRQPLHGGSHSGSQSRQGRPVGRGRMSRSRSRGYSGYDDNHGDRRSFGSTRQSPRRGSGYRQLPYNRSPNGSSRPPRSSGYDQRRVSRGGYRDDNSY</sequence>
<name>A0A9W8GS86_9FUNG</name>
<proteinExistence type="predicted"/>
<evidence type="ECO:0000256" key="2">
    <source>
        <dbReference type="ARBA" id="ARBA00022737"/>
    </source>
</evidence>
<feature type="domain" description="Suppressor of forked" evidence="5">
    <location>
        <begin position="26"/>
        <end position="651"/>
    </location>
</feature>
<dbReference type="InterPro" id="IPR011990">
    <property type="entry name" value="TPR-like_helical_dom_sf"/>
</dbReference>
<dbReference type="InterPro" id="IPR003107">
    <property type="entry name" value="HAT"/>
</dbReference>
<dbReference type="GO" id="GO:0005634">
    <property type="term" value="C:nucleus"/>
    <property type="evidence" value="ECO:0007669"/>
    <property type="project" value="UniProtKB-SubCell"/>
</dbReference>
<reference evidence="6" key="1">
    <citation type="submission" date="2022-07" db="EMBL/GenBank/DDBJ databases">
        <title>Phylogenomic reconstructions and comparative analyses of Kickxellomycotina fungi.</title>
        <authorList>
            <person name="Reynolds N.K."/>
            <person name="Stajich J.E."/>
            <person name="Barry K."/>
            <person name="Grigoriev I.V."/>
            <person name="Crous P."/>
            <person name="Smith M.E."/>
        </authorList>
    </citation>
    <scope>NUCLEOTIDE SEQUENCE</scope>
    <source>
        <strain evidence="6">BCRC 34297</strain>
    </source>
</reference>
<keyword evidence="2" id="KW-0677">Repeat</keyword>
<dbReference type="GO" id="GO:0003729">
    <property type="term" value="F:mRNA binding"/>
    <property type="evidence" value="ECO:0007669"/>
    <property type="project" value="TreeGrafter"/>
</dbReference>
<evidence type="ECO:0000313" key="7">
    <source>
        <dbReference type="Proteomes" id="UP001140011"/>
    </source>
</evidence>
<dbReference type="SUPFAM" id="SSF48452">
    <property type="entry name" value="TPR-like"/>
    <property type="match status" value="2"/>
</dbReference>
<dbReference type="AlphaFoldDB" id="A0A9W8GS86"/>
<dbReference type="Pfam" id="PF05843">
    <property type="entry name" value="Suf"/>
    <property type="match status" value="1"/>
</dbReference>
<feature type="compositionally biased region" description="Basic and acidic residues" evidence="4">
    <location>
        <begin position="913"/>
        <end position="928"/>
    </location>
</feature>
<evidence type="ECO:0000259" key="5">
    <source>
        <dbReference type="Pfam" id="PF05843"/>
    </source>
</evidence>
<feature type="compositionally biased region" description="Acidic residues" evidence="4">
    <location>
        <begin position="426"/>
        <end position="446"/>
    </location>
</feature>
<evidence type="ECO:0000256" key="1">
    <source>
        <dbReference type="ARBA" id="ARBA00004123"/>
    </source>
</evidence>
<feature type="region of interest" description="Disordered" evidence="4">
    <location>
        <begin position="1"/>
        <end position="20"/>
    </location>
</feature>
<feature type="region of interest" description="Disordered" evidence="4">
    <location>
        <begin position="830"/>
        <end position="928"/>
    </location>
</feature>
<evidence type="ECO:0000256" key="4">
    <source>
        <dbReference type="SAM" id="MobiDB-lite"/>
    </source>
</evidence>
<comment type="subcellular location">
    <subcellularLocation>
        <location evidence="1">Nucleus</location>
    </subcellularLocation>
</comment>
<dbReference type="GO" id="GO:0031124">
    <property type="term" value="P:mRNA 3'-end processing"/>
    <property type="evidence" value="ECO:0007669"/>
    <property type="project" value="InterPro"/>
</dbReference>
<dbReference type="PANTHER" id="PTHR19980:SF0">
    <property type="entry name" value="CLEAVAGE STIMULATION FACTOR SUBUNIT 3"/>
    <property type="match status" value="1"/>
</dbReference>
<dbReference type="SMART" id="SM00386">
    <property type="entry name" value="HAT"/>
    <property type="match status" value="8"/>
</dbReference>
<feature type="region of interest" description="Disordered" evidence="4">
    <location>
        <begin position="403"/>
        <end position="462"/>
    </location>
</feature>
<keyword evidence="7" id="KW-1185">Reference proteome</keyword>